<dbReference type="Pfam" id="PF18406">
    <property type="entry name" value="DUF1281_C"/>
    <property type="match status" value="1"/>
</dbReference>
<dbReference type="Gene3D" id="3.30.70.1270">
    <property type="entry name" value="Api92-like domains"/>
    <property type="match status" value="1"/>
</dbReference>
<gene>
    <name evidence="3" type="ORF">FNH47_12580</name>
</gene>
<feature type="domain" description="YubB ferredoxin-like" evidence="2">
    <location>
        <begin position="211"/>
        <end position="282"/>
    </location>
</feature>
<reference evidence="3" key="1">
    <citation type="submission" date="2019-07" db="EMBL/GenBank/DDBJ databases">
        <authorList>
            <person name="Ashton P.M."/>
            <person name="Dallman T."/>
            <person name="Nair S."/>
            <person name="De Pinna E."/>
            <person name="Peters T."/>
            <person name="Grant K."/>
        </authorList>
    </citation>
    <scope>NUCLEOTIDE SEQUENCE [LARGE SCALE GENOMIC DNA]</scope>
    <source>
        <strain evidence="3">674345</strain>
    </source>
</reference>
<comment type="caution">
    <text evidence="3">The sequence shown here is derived from an EMBL/GenBank/DDBJ whole genome shotgun (WGS) entry which is preliminary data.</text>
</comment>
<dbReference type="Pfam" id="PF06924">
    <property type="entry name" value="DUF1281"/>
    <property type="match status" value="1"/>
</dbReference>
<dbReference type="InterPro" id="IPR023136">
    <property type="entry name" value="Api92-like_dom_sf"/>
</dbReference>
<dbReference type="EMBL" id="AAILSW010000024">
    <property type="protein sequence ID" value="ECF6074868.1"/>
    <property type="molecule type" value="Genomic_DNA"/>
</dbReference>
<accession>A0A5Y2SE89</accession>
<dbReference type="Gene3D" id="1.10.3530.10">
    <property type="entry name" value="Api92-like"/>
    <property type="match status" value="1"/>
</dbReference>
<name>A0A5Y2SE89_SALHO</name>
<proteinExistence type="predicted"/>
<feature type="domain" description="DUF1281" evidence="1">
    <location>
        <begin position="31"/>
        <end position="206"/>
    </location>
</feature>
<dbReference type="Proteomes" id="UP000839836">
    <property type="component" value="Unassembled WGS sequence"/>
</dbReference>
<evidence type="ECO:0000313" key="3">
    <source>
        <dbReference type="EMBL" id="ECF6074868.1"/>
    </source>
</evidence>
<evidence type="ECO:0000259" key="2">
    <source>
        <dbReference type="Pfam" id="PF18406"/>
    </source>
</evidence>
<dbReference type="SUPFAM" id="SSF160940">
    <property type="entry name" value="Api92-like"/>
    <property type="match status" value="1"/>
</dbReference>
<sequence>MPNWCANRLYFRAAPARITELHALLEGNLRPYYPRAVQEGIQLFVAGCAGLLQSVEDSHYAPFPALTAAGRGVVSPDNLAFTRWLAMLADRVVLDEAHCRALHTCWQESGVGGRRWEGLSGAVQEAISALYDRKHYDWSGLWHKAGCGEWWNQLCDTALPEKAWPLDMLLVLPVRLDVEINGFNGKLMDGIPSAYDEYLTRFDTKWPQGHGLEISARGADFIQSDFDTPWSPPGEAVVAALSRQYGCTIEHWYAEQGCDFCGYARYEQGEQVEAFCGSLEWALADEDDGDGYSEVTGPEWLVNNVAHFGG</sequence>
<protein>
    <submittedName>
        <fullName evidence="3">DUF1281 domain-containing protein</fullName>
    </submittedName>
</protein>
<dbReference type="InterPro" id="IPR009694">
    <property type="entry name" value="DUF1281"/>
</dbReference>
<organism evidence="3">
    <name type="scientific">Salmonella houtenae</name>
    <dbReference type="NCBI Taxonomy" id="59205"/>
    <lineage>
        <taxon>Bacteria</taxon>
        <taxon>Pseudomonadati</taxon>
        <taxon>Pseudomonadota</taxon>
        <taxon>Gammaproteobacteria</taxon>
        <taxon>Enterobacterales</taxon>
        <taxon>Enterobacteriaceae</taxon>
        <taxon>Salmonella</taxon>
    </lineage>
</organism>
<dbReference type="InterPro" id="IPR041329">
    <property type="entry name" value="YubB_C"/>
</dbReference>
<evidence type="ECO:0000259" key="1">
    <source>
        <dbReference type="Pfam" id="PF06924"/>
    </source>
</evidence>
<dbReference type="AlphaFoldDB" id="A0A5Y2SE89"/>